<evidence type="ECO:0000313" key="1">
    <source>
        <dbReference type="EMBL" id="KAJ8002275.1"/>
    </source>
</evidence>
<dbReference type="Proteomes" id="UP001157502">
    <property type="component" value="Chromosome 14"/>
</dbReference>
<accession>A0ACC2GFN2</accession>
<evidence type="ECO:0000313" key="2">
    <source>
        <dbReference type="Proteomes" id="UP001157502"/>
    </source>
</evidence>
<reference evidence="1" key="1">
    <citation type="submission" date="2021-05" db="EMBL/GenBank/DDBJ databases">
        <authorList>
            <person name="Pan Q."/>
            <person name="Jouanno E."/>
            <person name="Zahm M."/>
            <person name="Klopp C."/>
            <person name="Cabau C."/>
            <person name="Louis A."/>
            <person name="Berthelot C."/>
            <person name="Parey E."/>
            <person name="Roest Crollius H."/>
            <person name="Montfort J."/>
            <person name="Robinson-Rechavi M."/>
            <person name="Bouchez O."/>
            <person name="Lampietro C."/>
            <person name="Lopez Roques C."/>
            <person name="Donnadieu C."/>
            <person name="Postlethwait J."/>
            <person name="Bobe J."/>
            <person name="Dillon D."/>
            <person name="Chandos A."/>
            <person name="von Hippel F."/>
            <person name="Guiguen Y."/>
        </authorList>
    </citation>
    <scope>NUCLEOTIDE SEQUENCE</scope>
    <source>
        <strain evidence="1">YG-Jan2019</strain>
    </source>
</reference>
<comment type="caution">
    <text evidence="1">The sequence shown here is derived from an EMBL/GenBank/DDBJ whole genome shotgun (WGS) entry which is preliminary data.</text>
</comment>
<gene>
    <name evidence="1" type="ORF">DPEC_G00178200</name>
</gene>
<sequence length="169" mass="19127">MAAKAVRMDQDYVTHPPAGALDEALDYIHDLEAMLQNTDLPPTTLFSRYCASDDQIRFYTKFPSESVFTIFWESISPSVLRLVYWTKAKRAGEEACQDPSPPRIMPLIDEFLMYSMRVAVGMKEQLIADMFNVSIARVSRVTIAWASFYDAGLTSHLDKQGKGEVRHAP</sequence>
<proteinExistence type="predicted"/>
<organism evidence="1 2">
    <name type="scientific">Dallia pectoralis</name>
    <name type="common">Alaska blackfish</name>
    <dbReference type="NCBI Taxonomy" id="75939"/>
    <lineage>
        <taxon>Eukaryota</taxon>
        <taxon>Metazoa</taxon>
        <taxon>Chordata</taxon>
        <taxon>Craniata</taxon>
        <taxon>Vertebrata</taxon>
        <taxon>Euteleostomi</taxon>
        <taxon>Actinopterygii</taxon>
        <taxon>Neopterygii</taxon>
        <taxon>Teleostei</taxon>
        <taxon>Protacanthopterygii</taxon>
        <taxon>Esociformes</taxon>
        <taxon>Umbridae</taxon>
        <taxon>Dallia</taxon>
    </lineage>
</organism>
<keyword evidence="2" id="KW-1185">Reference proteome</keyword>
<name>A0ACC2GFN2_DALPE</name>
<dbReference type="EMBL" id="CM055741">
    <property type="protein sequence ID" value="KAJ8002275.1"/>
    <property type="molecule type" value="Genomic_DNA"/>
</dbReference>
<protein>
    <submittedName>
        <fullName evidence="1">Uncharacterized protein</fullName>
    </submittedName>
</protein>